<comment type="caution">
    <text evidence="3">The sequence shown here is derived from an EMBL/GenBank/DDBJ whole genome shotgun (WGS) entry which is preliminary data.</text>
</comment>
<dbReference type="EMBL" id="MSCO01000001">
    <property type="protein sequence ID" value="PQJ89119.1"/>
    <property type="molecule type" value="Genomic_DNA"/>
</dbReference>
<dbReference type="PANTHER" id="PTHR35149">
    <property type="entry name" value="SLL5132 PROTEIN"/>
    <property type="match status" value="1"/>
</dbReference>
<proteinExistence type="predicted"/>
<evidence type="ECO:0000259" key="2">
    <source>
        <dbReference type="Pfam" id="PF07510"/>
    </source>
</evidence>
<dbReference type="Pfam" id="PF03235">
    <property type="entry name" value="GmrSD_N"/>
    <property type="match status" value="1"/>
</dbReference>
<protein>
    <recommendedName>
        <fullName evidence="5">DUF262 domain-containing protein</fullName>
    </recommendedName>
</protein>
<dbReference type="InterPro" id="IPR004919">
    <property type="entry name" value="GmrSD_N"/>
</dbReference>
<name>A0A2S7XCN6_9GAMM</name>
<reference evidence="3 4" key="1">
    <citation type="submission" date="2016-12" db="EMBL/GenBank/DDBJ databases">
        <title>Diversity of luminous bacteria.</title>
        <authorList>
            <person name="Yoshizawa S."/>
            <person name="Kogure K."/>
        </authorList>
    </citation>
    <scope>NUCLEOTIDE SEQUENCE [LARGE SCALE GENOMIC DNA]</scope>
    <source>
        <strain evidence="3 4">ATCC 33715</strain>
    </source>
</reference>
<evidence type="ECO:0000313" key="4">
    <source>
        <dbReference type="Proteomes" id="UP000239263"/>
    </source>
</evidence>
<dbReference type="AlphaFoldDB" id="A0A2S7XCN6"/>
<evidence type="ECO:0000259" key="1">
    <source>
        <dbReference type="Pfam" id="PF03235"/>
    </source>
</evidence>
<feature type="domain" description="GmrSD restriction endonucleases C-terminal" evidence="2">
    <location>
        <begin position="533"/>
        <end position="667"/>
    </location>
</feature>
<dbReference type="OrthoDB" id="9798761at2"/>
<sequence length="677" mass="78640">MLSTLSVQTEILTLEKILVDDYQFSIPSYQRPYVWSDDDVLLLFNDIKEACKRYHESNKQTDNNYFIGTILSSVLQKNGDAIYELIDGQQRTTTLMLIAIAFSYAGVNSKLSELAVFKTSDGKVIPRLQFAIREQVQQLLGGLAGLKDYQIPSQEKIDSNDYLKQIGIALNVLTQEVKKLNKDPDVTIGQFAEYFYSNVQWVNNIVSAQMDLNRLFATMNTGGVQLEQADILKAKLFKKLSDKALYDAIWVACEHMENYFERNVREVFSHSDWNAIEPEDLAVFDTNRFLHSAELHKDTDLGYEQSAGLSIEELAEQLNRKNVPDNLKADVFETYDLDVETVYCEPIIKFPLFLIHAYRVYLAVNDKDDIDVRLHSDRLLEVFEPLINADEQSIKDFIEMLWQVRYQFDRWVVKWVKRDDSTESHLGLTYQSRSKSNGNYYINRTAKELSGIVLLQSVRNFTGERSAQYWITPFITELIKKSIGSKQEKKALKLLERIDNRMSLAICSQKEASFKQAKSKKPKIIEWVEKIRYFSESNGTSFEHYWFQKLEYLLWKHLNSSESILSSVEVLKFKRYRITSKNSIEHIHPQNNSKLSHDWLHHFGNLVLLSPGENSTYSDKAESIKRAEFMNKESYDSLKSKHIFSLMGDGGNWTKEKIKDHQVYILDVLTKHYTDEK</sequence>
<accession>A0A2S7XCN6</accession>
<gene>
    <name evidence="3" type="ORF">BTO22_05770</name>
</gene>
<evidence type="ECO:0008006" key="5">
    <source>
        <dbReference type="Google" id="ProtNLM"/>
    </source>
</evidence>
<evidence type="ECO:0000313" key="3">
    <source>
        <dbReference type="EMBL" id="PQJ89119.1"/>
    </source>
</evidence>
<feature type="domain" description="GmrSD restriction endonucleases N-terminal" evidence="1">
    <location>
        <begin position="17"/>
        <end position="237"/>
    </location>
</feature>
<organism evidence="3 4">
    <name type="scientific">Aliivibrio sifiae</name>
    <dbReference type="NCBI Taxonomy" id="566293"/>
    <lineage>
        <taxon>Bacteria</taxon>
        <taxon>Pseudomonadati</taxon>
        <taxon>Pseudomonadota</taxon>
        <taxon>Gammaproteobacteria</taxon>
        <taxon>Vibrionales</taxon>
        <taxon>Vibrionaceae</taxon>
        <taxon>Aliivibrio</taxon>
    </lineage>
</organism>
<dbReference type="InterPro" id="IPR011089">
    <property type="entry name" value="GmrSD_C"/>
</dbReference>
<dbReference type="PANTHER" id="PTHR35149:SF2">
    <property type="entry name" value="DUF262 DOMAIN-CONTAINING PROTEIN"/>
    <property type="match status" value="1"/>
</dbReference>
<dbReference type="Proteomes" id="UP000239263">
    <property type="component" value="Unassembled WGS sequence"/>
</dbReference>
<dbReference type="Pfam" id="PF07510">
    <property type="entry name" value="GmrSD_C"/>
    <property type="match status" value="1"/>
</dbReference>